<evidence type="ECO:0000313" key="2">
    <source>
        <dbReference type="Proteomes" id="UP000297299"/>
    </source>
</evidence>
<keyword evidence="2" id="KW-1185">Reference proteome</keyword>
<gene>
    <name evidence="1" type="ORF">BOTCAL_0091g00150</name>
</gene>
<accession>A0A4Y8D7E3</accession>
<dbReference type="EMBL" id="PHWZ01000091">
    <property type="protein sequence ID" value="TEY71530.1"/>
    <property type="molecule type" value="Genomic_DNA"/>
</dbReference>
<dbReference type="AlphaFoldDB" id="A0A4Y8D7E3"/>
<proteinExistence type="predicted"/>
<reference evidence="1 2" key="1">
    <citation type="submission" date="2017-11" db="EMBL/GenBank/DDBJ databases">
        <title>Comparative genomics of Botrytis spp.</title>
        <authorList>
            <person name="Valero-Jimenez C.A."/>
            <person name="Tapia P."/>
            <person name="Veloso J."/>
            <person name="Silva-Moreno E."/>
            <person name="Staats M."/>
            <person name="Valdes J.H."/>
            <person name="Van Kan J.A.L."/>
        </authorList>
    </citation>
    <scope>NUCLEOTIDE SEQUENCE [LARGE SCALE GENOMIC DNA]</scope>
    <source>
        <strain evidence="1 2">MUCL2830</strain>
    </source>
</reference>
<comment type="caution">
    <text evidence="1">The sequence shown here is derived from an EMBL/GenBank/DDBJ whole genome shotgun (WGS) entry which is preliminary data.</text>
</comment>
<evidence type="ECO:0000313" key="1">
    <source>
        <dbReference type="EMBL" id="TEY71530.1"/>
    </source>
</evidence>
<organism evidence="1 2">
    <name type="scientific">Botryotinia calthae</name>
    <dbReference type="NCBI Taxonomy" id="38488"/>
    <lineage>
        <taxon>Eukaryota</taxon>
        <taxon>Fungi</taxon>
        <taxon>Dikarya</taxon>
        <taxon>Ascomycota</taxon>
        <taxon>Pezizomycotina</taxon>
        <taxon>Leotiomycetes</taxon>
        <taxon>Helotiales</taxon>
        <taxon>Sclerotiniaceae</taxon>
        <taxon>Botryotinia</taxon>
    </lineage>
</organism>
<name>A0A4Y8D7E3_9HELO</name>
<dbReference type="Proteomes" id="UP000297299">
    <property type="component" value="Unassembled WGS sequence"/>
</dbReference>
<sequence>MAIHPAESAQAKNGCYDPAARTSDEYAVAVVKLCMYLPIHSAGIISHALAAGDTQRGKAD</sequence>
<protein>
    <submittedName>
        <fullName evidence="1">Uncharacterized protein</fullName>
    </submittedName>
</protein>